<name>A0ABN6S4Q5_9BACT</name>
<dbReference type="PANTHER" id="PTHR35936:SF25">
    <property type="entry name" value="ABC TRANSPORTER SUBSTRATE-BINDING PROTEIN"/>
    <property type="match status" value="1"/>
</dbReference>
<dbReference type="Pfam" id="PF00497">
    <property type="entry name" value="SBP_bac_3"/>
    <property type="match status" value="1"/>
</dbReference>
<dbReference type="Gene3D" id="3.40.190.10">
    <property type="entry name" value="Periplasmic binding protein-like II"/>
    <property type="match status" value="2"/>
</dbReference>
<feature type="domain" description="Solute-binding protein family 3/N-terminal" evidence="3">
    <location>
        <begin position="29"/>
        <end position="259"/>
    </location>
</feature>
<keyword evidence="1 2" id="KW-0732">Signal</keyword>
<sequence length="265" mass="30180">MRAMVLKVNGILLCILFLMAGYVPASAQETIVAVADRWMPYNGRAGSSEEGYAVEILRAIFEPMGHRVEYREMPWKRAIEDVLAGKADILIGSLKSDNSKYLFPKETLGKDLMCFYTNRPDWKFIGPESLAGVRIGLVKGYIYREWVLERLRLSPHQFHIMHGDEPVVRLLGMLKDNRIQVMPGNKAVVEYYVKTLGLEKDVHLAGCFTDTKEKYLYFALSPAQPERSKALGASLDKGISLMRKTGQLNHLLIKYGLKDWVRLRK</sequence>
<accession>A0ABN6S4Q5</accession>
<protein>
    <recommendedName>
        <fullName evidence="3">Solute-binding protein family 3/N-terminal domain-containing protein</fullName>
    </recommendedName>
</protein>
<evidence type="ECO:0000256" key="1">
    <source>
        <dbReference type="ARBA" id="ARBA00022729"/>
    </source>
</evidence>
<dbReference type="SMART" id="SM00062">
    <property type="entry name" value="PBPb"/>
    <property type="match status" value="1"/>
</dbReference>
<evidence type="ECO:0000313" key="4">
    <source>
        <dbReference type="EMBL" id="BDQ38009.1"/>
    </source>
</evidence>
<evidence type="ECO:0000259" key="3">
    <source>
        <dbReference type="SMART" id="SM00062"/>
    </source>
</evidence>
<gene>
    <name evidence="4" type="ORF">SYK_23690</name>
</gene>
<evidence type="ECO:0000313" key="5">
    <source>
        <dbReference type="Proteomes" id="UP001317742"/>
    </source>
</evidence>
<feature type="signal peptide" evidence="2">
    <location>
        <begin position="1"/>
        <end position="27"/>
    </location>
</feature>
<feature type="chain" id="PRO_5047002628" description="Solute-binding protein family 3/N-terminal domain-containing protein" evidence="2">
    <location>
        <begin position="28"/>
        <end position="265"/>
    </location>
</feature>
<reference evidence="4 5" key="1">
    <citation type="submission" date="2022-08" db="EMBL/GenBank/DDBJ databases">
        <title>Genome Sequence of the sulphate-reducing bacterium, Pseudodesulfovibrio sp. SYK.</title>
        <authorList>
            <person name="Kondo R."/>
            <person name="Kataoka T."/>
        </authorList>
    </citation>
    <scope>NUCLEOTIDE SEQUENCE [LARGE SCALE GENOMIC DNA]</scope>
    <source>
        <strain evidence="4 5">SYK</strain>
    </source>
</reference>
<evidence type="ECO:0000256" key="2">
    <source>
        <dbReference type="SAM" id="SignalP"/>
    </source>
</evidence>
<dbReference type="EMBL" id="AP026709">
    <property type="protein sequence ID" value="BDQ38009.1"/>
    <property type="molecule type" value="Genomic_DNA"/>
</dbReference>
<dbReference type="Proteomes" id="UP001317742">
    <property type="component" value="Chromosome"/>
</dbReference>
<dbReference type="PANTHER" id="PTHR35936">
    <property type="entry name" value="MEMBRANE-BOUND LYTIC MUREIN TRANSGLYCOSYLASE F"/>
    <property type="match status" value="1"/>
</dbReference>
<proteinExistence type="predicted"/>
<keyword evidence="5" id="KW-1185">Reference proteome</keyword>
<dbReference type="InterPro" id="IPR001638">
    <property type="entry name" value="Solute-binding_3/MltF_N"/>
</dbReference>
<organism evidence="4 5">
    <name type="scientific">Pseudodesulfovibrio nedwellii</name>
    <dbReference type="NCBI Taxonomy" id="2973072"/>
    <lineage>
        <taxon>Bacteria</taxon>
        <taxon>Pseudomonadati</taxon>
        <taxon>Thermodesulfobacteriota</taxon>
        <taxon>Desulfovibrionia</taxon>
        <taxon>Desulfovibrionales</taxon>
        <taxon>Desulfovibrionaceae</taxon>
    </lineage>
</organism>
<dbReference type="SUPFAM" id="SSF53850">
    <property type="entry name" value="Periplasmic binding protein-like II"/>
    <property type="match status" value="1"/>
</dbReference>